<dbReference type="AlphaFoldDB" id="A0A0F9FL12"/>
<accession>A0A0F9FL12</accession>
<name>A0A0F9FL12_9ZZZZ</name>
<protein>
    <submittedName>
        <fullName evidence="1">Uncharacterized protein</fullName>
    </submittedName>
</protein>
<reference evidence="1" key="1">
    <citation type="journal article" date="2015" name="Nature">
        <title>Complex archaea that bridge the gap between prokaryotes and eukaryotes.</title>
        <authorList>
            <person name="Spang A."/>
            <person name="Saw J.H."/>
            <person name="Jorgensen S.L."/>
            <person name="Zaremba-Niedzwiedzka K."/>
            <person name="Martijn J."/>
            <person name="Lind A.E."/>
            <person name="van Eijk R."/>
            <person name="Schleper C."/>
            <person name="Guy L."/>
            <person name="Ettema T.J."/>
        </authorList>
    </citation>
    <scope>NUCLEOTIDE SEQUENCE</scope>
</reference>
<evidence type="ECO:0000313" key="1">
    <source>
        <dbReference type="EMBL" id="KKL87089.1"/>
    </source>
</evidence>
<proteinExistence type="predicted"/>
<comment type="caution">
    <text evidence="1">The sequence shown here is derived from an EMBL/GenBank/DDBJ whole genome shotgun (WGS) entry which is preliminary data.</text>
</comment>
<gene>
    <name evidence="1" type="ORF">LCGC14_1938240</name>
</gene>
<sequence length="79" mass="9124">MPSYECVSCNREFGEDDNDLADPKIYLLDFTEMGESQEEYFSSIALHGFPFRMCIVLCSRNCCINYLVNAQLKQHLMDA</sequence>
<dbReference type="EMBL" id="LAZR01020932">
    <property type="protein sequence ID" value="KKL87089.1"/>
    <property type="molecule type" value="Genomic_DNA"/>
</dbReference>
<organism evidence="1">
    <name type="scientific">marine sediment metagenome</name>
    <dbReference type="NCBI Taxonomy" id="412755"/>
    <lineage>
        <taxon>unclassified sequences</taxon>
        <taxon>metagenomes</taxon>
        <taxon>ecological metagenomes</taxon>
    </lineage>
</organism>